<keyword evidence="1" id="KW-0805">Transcription regulation</keyword>
<dbReference type="Pfam" id="PF00392">
    <property type="entry name" value="GntR"/>
    <property type="match status" value="1"/>
</dbReference>
<evidence type="ECO:0000256" key="2">
    <source>
        <dbReference type="ARBA" id="ARBA00023125"/>
    </source>
</evidence>
<dbReference type="SUPFAM" id="SSF64288">
    <property type="entry name" value="Chorismate lyase-like"/>
    <property type="match status" value="1"/>
</dbReference>
<dbReference type="InterPro" id="IPR000524">
    <property type="entry name" value="Tscrpt_reg_HTH_GntR"/>
</dbReference>
<organism evidence="5 6">
    <name type="scientific">Delftia deserti</name>
    <dbReference type="NCBI Taxonomy" id="1651218"/>
    <lineage>
        <taxon>Bacteria</taxon>
        <taxon>Pseudomonadati</taxon>
        <taxon>Pseudomonadota</taxon>
        <taxon>Betaproteobacteria</taxon>
        <taxon>Burkholderiales</taxon>
        <taxon>Comamonadaceae</taxon>
        <taxon>Delftia</taxon>
    </lineage>
</organism>
<dbReference type="PANTHER" id="PTHR44846:SF1">
    <property type="entry name" value="MANNOSYL-D-GLYCERATE TRANSPORT_METABOLISM SYSTEM REPRESSOR MNGR-RELATED"/>
    <property type="match status" value="1"/>
</dbReference>
<dbReference type="InterPro" id="IPR050679">
    <property type="entry name" value="Bact_HTH_transcr_reg"/>
</dbReference>
<evidence type="ECO:0000256" key="1">
    <source>
        <dbReference type="ARBA" id="ARBA00023015"/>
    </source>
</evidence>
<dbReference type="InterPro" id="IPR036388">
    <property type="entry name" value="WH-like_DNA-bd_sf"/>
</dbReference>
<evidence type="ECO:0000256" key="3">
    <source>
        <dbReference type="ARBA" id="ARBA00023163"/>
    </source>
</evidence>
<dbReference type="InterPro" id="IPR028978">
    <property type="entry name" value="Chorismate_lyase_/UTRA_dom_sf"/>
</dbReference>
<evidence type="ECO:0000259" key="4">
    <source>
        <dbReference type="PROSITE" id="PS50949"/>
    </source>
</evidence>
<evidence type="ECO:0000313" key="6">
    <source>
        <dbReference type="Proteomes" id="UP001597287"/>
    </source>
</evidence>
<dbReference type="PANTHER" id="PTHR44846">
    <property type="entry name" value="MANNOSYL-D-GLYCERATE TRANSPORT/METABOLISM SYSTEM REPRESSOR MNGR-RELATED"/>
    <property type="match status" value="1"/>
</dbReference>
<keyword evidence="2" id="KW-0238">DNA-binding</keyword>
<comment type="caution">
    <text evidence="5">The sequence shown here is derived from an EMBL/GenBank/DDBJ whole genome shotgun (WGS) entry which is preliminary data.</text>
</comment>
<keyword evidence="3" id="KW-0804">Transcription</keyword>
<reference evidence="6" key="1">
    <citation type="journal article" date="2019" name="Int. J. Syst. Evol. Microbiol.">
        <title>The Global Catalogue of Microorganisms (GCM) 10K type strain sequencing project: providing services to taxonomists for standard genome sequencing and annotation.</title>
        <authorList>
            <consortium name="The Broad Institute Genomics Platform"/>
            <consortium name="The Broad Institute Genome Sequencing Center for Infectious Disease"/>
            <person name="Wu L."/>
            <person name="Ma J."/>
        </authorList>
    </citation>
    <scope>NUCLEOTIDE SEQUENCE [LARGE SCALE GENOMIC DNA]</scope>
    <source>
        <strain evidence="6">CCUG 62793</strain>
    </source>
</reference>
<sequence length="260" mass="29598">MTSMKTLNSTERRGKIPAYIQVAAALRRRIETGEWKPGEQISTLEQLEVEFGVARVTVRQAIELLESESLVRRQQGRGTFVNDTVSDKRWLELETSWEMVLESIRHNVPKFIKVPNPPPVPLLRQAEGRLAEEYVFLRSVQLKDGKPYGVVNLHLSKPVFEREKARFLKHTALPIVADMGLNIAHAHQVLVIGTAAPEIAELLEVSLSAPTAEVRWVLRDDSDTAIYVADIIYRSDCVKMSTDFFHPHRPKEEVRKSKKN</sequence>
<gene>
    <name evidence="5" type="ORF">ACFSPV_16425</name>
</gene>
<feature type="domain" description="HTH gntR-type" evidence="4">
    <location>
        <begin position="16"/>
        <end position="84"/>
    </location>
</feature>
<protein>
    <submittedName>
        <fullName evidence="5">GntR family transcriptional regulator</fullName>
    </submittedName>
</protein>
<dbReference type="InterPro" id="IPR036390">
    <property type="entry name" value="WH_DNA-bd_sf"/>
</dbReference>
<dbReference type="Proteomes" id="UP001597287">
    <property type="component" value="Unassembled WGS sequence"/>
</dbReference>
<evidence type="ECO:0000313" key="5">
    <source>
        <dbReference type="EMBL" id="MFD2320291.1"/>
    </source>
</evidence>
<dbReference type="SMART" id="SM00866">
    <property type="entry name" value="UTRA"/>
    <property type="match status" value="1"/>
</dbReference>
<accession>A0ABW5ER19</accession>
<keyword evidence="6" id="KW-1185">Reference proteome</keyword>
<dbReference type="EMBL" id="JBHUIG010000018">
    <property type="protein sequence ID" value="MFD2320291.1"/>
    <property type="molecule type" value="Genomic_DNA"/>
</dbReference>
<dbReference type="SMART" id="SM00345">
    <property type="entry name" value="HTH_GNTR"/>
    <property type="match status" value="1"/>
</dbReference>
<proteinExistence type="predicted"/>
<dbReference type="InterPro" id="IPR011663">
    <property type="entry name" value="UTRA"/>
</dbReference>
<dbReference type="CDD" id="cd07377">
    <property type="entry name" value="WHTH_GntR"/>
    <property type="match status" value="1"/>
</dbReference>
<dbReference type="Gene3D" id="1.10.10.10">
    <property type="entry name" value="Winged helix-like DNA-binding domain superfamily/Winged helix DNA-binding domain"/>
    <property type="match status" value="1"/>
</dbReference>
<dbReference type="Pfam" id="PF07702">
    <property type="entry name" value="UTRA"/>
    <property type="match status" value="1"/>
</dbReference>
<dbReference type="RefSeq" id="WP_232245919.1">
    <property type="nucleotide sequence ID" value="NZ_JBHSIH010000001.1"/>
</dbReference>
<dbReference type="PROSITE" id="PS50949">
    <property type="entry name" value="HTH_GNTR"/>
    <property type="match status" value="1"/>
</dbReference>
<dbReference type="Gene3D" id="3.40.1410.10">
    <property type="entry name" value="Chorismate lyase-like"/>
    <property type="match status" value="1"/>
</dbReference>
<dbReference type="SUPFAM" id="SSF46785">
    <property type="entry name" value="Winged helix' DNA-binding domain"/>
    <property type="match status" value="1"/>
</dbReference>
<name>A0ABW5ER19_9BURK</name>